<keyword evidence="6" id="KW-0675">Receptor</keyword>
<feature type="region of interest" description="Disordered" evidence="9">
    <location>
        <begin position="947"/>
        <end position="968"/>
    </location>
</feature>
<dbReference type="GO" id="GO:0005524">
    <property type="term" value="F:ATP binding"/>
    <property type="evidence" value="ECO:0007669"/>
    <property type="project" value="InterPro"/>
</dbReference>
<dbReference type="OrthoDB" id="2413561at2759"/>
<keyword evidence="5" id="KW-1015">Disulfide bond</keyword>
<feature type="domain" description="Ig-like" evidence="13">
    <location>
        <begin position="233"/>
        <end position="301"/>
    </location>
</feature>
<keyword evidence="14" id="KW-1185">Reference proteome</keyword>
<dbReference type="InterPro" id="IPR013098">
    <property type="entry name" value="Ig_I-set"/>
</dbReference>
<dbReference type="InterPro" id="IPR003598">
    <property type="entry name" value="Ig_sub2"/>
</dbReference>
<dbReference type="InParanoid" id="A0A6P8YCU2"/>
<feature type="transmembrane region" description="Helical" evidence="10">
    <location>
        <begin position="720"/>
        <end position="741"/>
    </location>
</feature>
<dbReference type="FunFam" id="1.10.510.10:FF:000200">
    <property type="entry name" value="inactive tyrosine-protein kinase 7"/>
    <property type="match status" value="1"/>
</dbReference>
<evidence type="ECO:0000259" key="13">
    <source>
        <dbReference type="PROSITE" id="PS50835"/>
    </source>
</evidence>
<evidence type="ECO:0000256" key="4">
    <source>
        <dbReference type="ARBA" id="ARBA00023136"/>
    </source>
</evidence>
<feature type="domain" description="Ig-like" evidence="13">
    <location>
        <begin position="424"/>
        <end position="515"/>
    </location>
</feature>
<dbReference type="Gene3D" id="2.60.40.10">
    <property type="entry name" value="Immunoglobulins"/>
    <property type="match status" value="7"/>
</dbReference>
<evidence type="ECO:0000256" key="3">
    <source>
        <dbReference type="ARBA" id="ARBA00022989"/>
    </source>
</evidence>
<dbReference type="KEGG" id="tpal:117641446"/>
<dbReference type="InterPro" id="IPR000719">
    <property type="entry name" value="Prot_kinase_dom"/>
</dbReference>
<accession>A0A6P8YCU2</accession>
<keyword evidence="8" id="KW-0393">Immunoglobulin domain</keyword>
<feature type="compositionally biased region" description="Pro residues" evidence="9">
    <location>
        <begin position="957"/>
        <end position="967"/>
    </location>
</feature>
<dbReference type="Pfam" id="PF07714">
    <property type="entry name" value="PK_Tyr_Ser-Thr"/>
    <property type="match status" value="1"/>
</dbReference>
<dbReference type="PANTHER" id="PTHR45080">
    <property type="entry name" value="CONTACTIN 5"/>
    <property type="match status" value="1"/>
</dbReference>
<dbReference type="GO" id="GO:0008046">
    <property type="term" value="F:axon guidance receptor activity"/>
    <property type="evidence" value="ECO:0007669"/>
    <property type="project" value="TreeGrafter"/>
</dbReference>
<dbReference type="AlphaFoldDB" id="A0A6P8YCU2"/>
<dbReference type="Gene3D" id="3.30.200.20">
    <property type="entry name" value="Phosphorylase Kinase, domain 1"/>
    <property type="match status" value="1"/>
</dbReference>
<name>A0A6P8YCU2_THRPL</name>
<dbReference type="GeneID" id="117641446"/>
<dbReference type="InterPro" id="IPR001245">
    <property type="entry name" value="Ser-Thr/Tyr_kinase_cat_dom"/>
</dbReference>
<feature type="signal peptide" evidence="11">
    <location>
        <begin position="1"/>
        <end position="20"/>
    </location>
</feature>
<dbReference type="SUPFAM" id="SSF48726">
    <property type="entry name" value="Immunoglobulin"/>
    <property type="match status" value="7"/>
</dbReference>
<gene>
    <name evidence="15" type="primary">LOC117641446</name>
</gene>
<keyword evidence="3 10" id="KW-1133">Transmembrane helix</keyword>
<feature type="chain" id="PRO_5027775238" evidence="11">
    <location>
        <begin position="21"/>
        <end position="1137"/>
    </location>
</feature>
<dbReference type="RefSeq" id="XP_034234665.1">
    <property type="nucleotide sequence ID" value="XM_034378774.1"/>
</dbReference>
<evidence type="ECO:0000313" key="14">
    <source>
        <dbReference type="Proteomes" id="UP000515158"/>
    </source>
</evidence>
<evidence type="ECO:0000256" key="9">
    <source>
        <dbReference type="SAM" id="MobiDB-lite"/>
    </source>
</evidence>
<dbReference type="GO" id="GO:0007156">
    <property type="term" value="P:homophilic cell adhesion via plasma membrane adhesion molecules"/>
    <property type="evidence" value="ECO:0007669"/>
    <property type="project" value="TreeGrafter"/>
</dbReference>
<evidence type="ECO:0000313" key="15">
    <source>
        <dbReference type="RefSeq" id="XP_034234665.1"/>
    </source>
</evidence>
<dbReference type="InterPro" id="IPR013783">
    <property type="entry name" value="Ig-like_fold"/>
</dbReference>
<feature type="domain" description="Ig-like" evidence="13">
    <location>
        <begin position="124"/>
        <end position="215"/>
    </location>
</feature>
<keyword evidence="4 10" id="KW-0472">Membrane</keyword>
<organism evidence="15">
    <name type="scientific">Thrips palmi</name>
    <name type="common">Melon thrips</name>
    <dbReference type="NCBI Taxonomy" id="161013"/>
    <lineage>
        <taxon>Eukaryota</taxon>
        <taxon>Metazoa</taxon>
        <taxon>Ecdysozoa</taxon>
        <taxon>Arthropoda</taxon>
        <taxon>Hexapoda</taxon>
        <taxon>Insecta</taxon>
        <taxon>Pterygota</taxon>
        <taxon>Neoptera</taxon>
        <taxon>Paraneoptera</taxon>
        <taxon>Thysanoptera</taxon>
        <taxon>Terebrantia</taxon>
        <taxon>Thripoidea</taxon>
        <taxon>Thripidae</taxon>
        <taxon>Thrips</taxon>
    </lineage>
</organism>
<dbReference type="SMART" id="SM00409">
    <property type="entry name" value="IG"/>
    <property type="match status" value="7"/>
</dbReference>
<dbReference type="GO" id="GO:0043025">
    <property type="term" value="C:neuronal cell body"/>
    <property type="evidence" value="ECO:0007669"/>
    <property type="project" value="TreeGrafter"/>
</dbReference>
<keyword evidence="2 10" id="KW-0812">Transmembrane</keyword>
<evidence type="ECO:0000256" key="10">
    <source>
        <dbReference type="SAM" id="Phobius"/>
    </source>
</evidence>
<evidence type="ECO:0000256" key="2">
    <source>
        <dbReference type="ARBA" id="ARBA00022692"/>
    </source>
</evidence>
<evidence type="ECO:0000256" key="5">
    <source>
        <dbReference type="ARBA" id="ARBA00023157"/>
    </source>
</evidence>
<evidence type="ECO:0000259" key="12">
    <source>
        <dbReference type="PROSITE" id="PS50011"/>
    </source>
</evidence>
<dbReference type="Pfam" id="PF07679">
    <property type="entry name" value="I-set"/>
    <property type="match status" value="3"/>
</dbReference>
<proteinExistence type="predicted"/>
<dbReference type="PRINTS" id="PR00109">
    <property type="entry name" value="TYRKINASE"/>
</dbReference>
<evidence type="ECO:0000256" key="6">
    <source>
        <dbReference type="ARBA" id="ARBA00023170"/>
    </source>
</evidence>
<evidence type="ECO:0000256" key="11">
    <source>
        <dbReference type="SAM" id="SignalP"/>
    </source>
</evidence>
<dbReference type="SUPFAM" id="SSF56112">
    <property type="entry name" value="Protein kinase-like (PK-like)"/>
    <property type="match status" value="1"/>
</dbReference>
<dbReference type="Gene3D" id="1.10.510.10">
    <property type="entry name" value="Transferase(Phosphotransferase) domain 1"/>
    <property type="match status" value="1"/>
</dbReference>
<dbReference type="GO" id="GO:0005886">
    <property type="term" value="C:plasma membrane"/>
    <property type="evidence" value="ECO:0007669"/>
    <property type="project" value="TreeGrafter"/>
</dbReference>
<dbReference type="GO" id="GO:0050808">
    <property type="term" value="P:synapse organization"/>
    <property type="evidence" value="ECO:0007669"/>
    <property type="project" value="TreeGrafter"/>
</dbReference>
<feature type="region of interest" description="Disordered" evidence="9">
    <location>
        <begin position="782"/>
        <end position="828"/>
    </location>
</feature>
<feature type="domain" description="Protein kinase" evidence="12">
    <location>
        <begin position="840"/>
        <end position="1133"/>
    </location>
</feature>
<dbReference type="GO" id="GO:0030424">
    <property type="term" value="C:axon"/>
    <property type="evidence" value="ECO:0007669"/>
    <property type="project" value="TreeGrafter"/>
</dbReference>
<dbReference type="Pfam" id="PF13927">
    <property type="entry name" value="Ig_3"/>
    <property type="match status" value="4"/>
</dbReference>
<dbReference type="InterPro" id="IPR036179">
    <property type="entry name" value="Ig-like_dom_sf"/>
</dbReference>
<dbReference type="SMART" id="SM00408">
    <property type="entry name" value="IGc2"/>
    <property type="match status" value="7"/>
</dbReference>
<protein>
    <submittedName>
        <fullName evidence="15">Inactive tyrosine-protein kinase 7-like isoform X1</fullName>
    </submittedName>
</protein>
<dbReference type="PROSITE" id="PS50835">
    <property type="entry name" value="IG_LIKE"/>
    <property type="match status" value="7"/>
</dbReference>
<comment type="subcellular location">
    <subcellularLocation>
        <location evidence="1">Membrane</location>
        <topology evidence="1">Single-pass membrane protein</topology>
    </subcellularLocation>
</comment>
<keyword evidence="11" id="KW-0732">Signal</keyword>
<dbReference type="InterPro" id="IPR050958">
    <property type="entry name" value="Cell_Adh-Cytoskel_Orgn"/>
</dbReference>
<feature type="domain" description="Ig-like" evidence="13">
    <location>
        <begin position="11"/>
        <end position="113"/>
    </location>
</feature>
<dbReference type="Proteomes" id="UP000515158">
    <property type="component" value="Unplaced"/>
</dbReference>
<dbReference type="InterPro" id="IPR011009">
    <property type="entry name" value="Kinase-like_dom_sf"/>
</dbReference>
<feature type="domain" description="Ig-like" evidence="13">
    <location>
        <begin position="524"/>
        <end position="601"/>
    </location>
</feature>
<reference evidence="15" key="1">
    <citation type="submission" date="2025-08" db="UniProtKB">
        <authorList>
            <consortium name="RefSeq"/>
        </authorList>
    </citation>
    <scope>IDENTIFICATION</scope>
    <source>
        <tissue evidence="15">Total insect</tissue>
    </source>
</reference>
<dbReference type="InterPro" id="IPR003599">
    <property type="entry name" value="Ig_sub"/>
</dbReference>
<feature type="domain" description="Ig-like" evidence="13">
    <location>
        <begin position="606"/>
        <end position="692"/>
    </location>
</feature>
<feature type="domain" description="Ig-like" evidence="13">
    <location>
        <begin position="333"/>
        <end position="421"/>
    </location>
</feature>
<evidence type="ECO:0000256" key="8">
    <source>
        <dbReference type="ARBA" id="ARBA00023319"/>
    </source>
</evidence>
<keyword evidence="7" id="KW-0325">Glycoprotein</keyword>
<sequence>MMIVCWKLILPLAFVCAALAQDKFYFSVSPEDVSAPAGSAAVLRCAVSEARGISYGWTYNGRPVAASSRRQIQHVDAESQLRIGRLDRVRDQGEVACTATNTSSGFSLTSRTAVVQVQWLSESADVELHTPESPEEVVDGEDVVLACTVDGSGDIRVDWFRNGERVTRNSHVSFGGAGALGGPGPGRRQLHLRGASPRDNGVYRCSATSVAGTVSTGRSFALAVPGPAGEKWPLIQVPPQDTVARRGDAVRLDCSYRDASFTEWYFKDTGPLKNASRFNILENGSLLLTNVGRQDEGPYACVGIREDAELPQKYTAQLTLAYLEEFSSASFDPELSSDHLHIIPENAPFHMTCKPPRGVPQPKVKWLDPEGQPISDSGPLRVEETRLYLESASSKESSGNYTCVAENLAGIRSETVRLLVSTPPTITKDPVSMVVGEDEPAVLTCHFSGMAYPVTTVRWRKDGKTLRDDANHIHIEPSNGTLKINSVVSSDRGEYVCLVNTTGFNPIHSKPAQIQVKEKLKFTPQPVNKKMELGSVSKVNCKAQGSTVPTIHWLKEGGLPSHVSVHNGTLVFNGVKSSDKGRYTCVANNAQGTINATITIDVHVTPKFIVLPKNPSEAVEGYSVMIDCAAEGDPKPTIHWDKNSVMMNDLGNQRFVVLENGSLLIHEAHLSDQGNYGCTAGNSGGFKRAEVSLFVRSAEGYIPDGPDSEINADSMMTKTVVITLGAAAAYMFLVVGLMVWCRCRRRRRKQNYLAQETAEGTSALLGKGDNVDTACAANGDAELGERSKRLSKASSKQNGHAHTNGHARSDGENTAQSQSSNHSKKSKTSYDALSFARADLQNLMLLGNGEMGEVYLAQAKGLGNSTAPVQDGTENSSNFGVVMVKALNQTRNEASLLEFRRQIDLFQRVNHPNIVSLLGLCREQDPHYMLLQYSDWGDLKQFLLASREKSSRKSPQSPQPPQPPKPAPLTFAQIVSLANQAAQALEHLSNLRLVHKDIAARNCLIASGLRLKISLSGLCKDTYKREYFEYKNQTMPLRWLPHEAVFEDDFSAKSDVYSYGVLVWEILTQAEFPFHRKTDNDVVSSLQNHELHWKIPKNCTPAMTALLGRCWADSPRDRPTFSQIVLAISEMKVDTEM</sequence>
<dbReference type="GO" id="GO:0004672">
    <property type="term" value="F:protein kinase activity"/>
    <property type="evidence" value="ECO:0007669"/>
    <property type="project" value="InterPro"/>
</dbReference>
<dbReference type="PROSITE" id="PS50011">
    <property type="entry name" value="PROTEIN_KINASE_DOM"/>
    <property type="match status" value="1"/>
</dbReference>
<dbReference type="PANTHER" id="PTHR45080:SF21">
    <property type="entry name" value="INACTIVE TYROSINE-PROTEIN KINASE 7"/>
    <property type="match status" value="1"/>
</dbReference>
<dbReference type="InterPro" id="IPR008266">
    <property type="entry name" value="Tyr_kinase_AS"/>
</dbReference>
<dbReference type="InterPro" id="IPR007110">
    <property type="entry name" value="Ig-like_dom"/>
</dbReference>
<evidence type="ECO:0000256" key="1">
    <source>
        <dbReference type="ARBA" id="ARBA00004167"/>
    </source>
</evidence>
<evidence type="ECO:0000256" key="7">
    <source>
        <dbReference type="ARBA" id="ARBA00023180"/>
    </source>
</evidence>
<feature type="compositionally biased region" description="Polar residues" evidence="9">
    <location>
        <begin position="792"/>
        <end position="801"/>
    </location>
</feature>
<dbReference type="FunCoup" id="A0A6P8YCU2">
    <property type="interactions" value="239"/>
</dbReference>
<dbReference type="PROSITE" id="PS00109">
    <property type="entry name" value="PROTEIN_KINASE_TYR"/>
    <property type="match status" value="1"/>
</dbReference>